<gene>
    <name evidence="1" type="ORF">EI77_01726</name>
</gene>
<protein>
    <recommendedName>
        <fullName evidence="3">AAA domain-containing protein</fullName>
    </recommendedName>
</protein>
<sequence>MTSLPHLQEGIATSQGRFSLLREGRDSAFEGHAHTLMHMFAGALGVTARPGQIVNRTLVFTINRPNVALRGLGADQVYILILASCDASWAKADSLFWKKVESAGDMPIILACGDEEYELAKHRTAGRLALVLQPANIAELLSSPRPIETLKQLIRSQFKPGQLHPFDHQRPAVDASFRGRHAILQTLRDNPNTNFALIGPSMMGKTSLVKRHLSASSGGNRDGRGVYVDLFARPVQDLALARAIRMAIDPSLSAYHDPADSLPDFLAKVKSRLGGPFEIVLDETDKHLDLPTMGVLIHLAVNGLYRMILVGRWGLMKHAVHSKDDNFIRLEAAPMPPLSIDEAMEIIERPLVDMGFDFSSCRHDFRNAIHRLGRVPGLVQELGAFFVEEAGRASPSEALRKALNRIISATRIIGLLNDLSCVEARAAALLFAHSAEKGGEAEPLWLKTQFKKHGIGVGVARCIEICDELVIHHLLGYESGVYRMARWDIVAESHQQRSRFEALLEEELEGARTSSPLS</sequence>
<name>A0A4R7S7R1_9BACT</name>
<dbReference type="Proteomes" id="UP000295662">
    <property type="component" value="Unassembled WGS sequence"/>
</dbReference>
<reference evidence="1 2" key="1">
    <citation type="submission" date="2019-03" db="EMBL/GenBank/DDBJ databases">
        <title>Genomic Encyclopedia of Archaeal and Bacterial Type Strains, Phase II (KMG-II): from individual species to whole genera.</title>
        <authorList>
            <person name="Goeker M."/>
        </authorList>
    </citation>
    <scope>NUCLEOTIDE SEQUENCE [LARGE SCALE GENOMIC DNA]</scope>
    <source>
        <strain evidence="1 2">ATCC 25309</strain>
    </source>
</reference>
<dbReference type="EMBL" id="SOCA01000002">
    <property type="protein sequence ID" value="TDU73257.1"/>
    <property type="molecule type" value="Genomic_DNA"/>
</dbReference>
<accession>A0A4R7S7R1</accession>
<dbReference type="SUPFAM" id="SSF52540">
    <property type="entry name" value="P-loop containing nucleoside triphosphate hydrolases"/>
    <property type="match status" value="1"/>
</dbReference>
<evidence type="ECO:0000313" key="2">
    <source>
        <dbReference type="Proteomes" id="UP000295662"/>
    </source>
</evidence>
<dbReference type="AlphaFoldDB" id="A0A4R7S7R1"/>
<keyword evidence="2" id="KW-1185">Reference proteome</keyword>
<evidence type="ECO:0008006" key="3">
    <source>
        <dbReference type="Google" id="ProtNLM"/>
    </source>
</evidence>
<dbReference type="Gene3D" id="3.40.50.300">
    <property type="entry name" value="P-loop containing nucleotide triphosphate hydrolases"/>
    <property type="match status" value="1"/>
</dbReference>
<dbReference type="InterPro" id="IPR027417">
    <property type="entry name" value="P-loop_NTPase"/>
</dbReference>
<organism evidence="1 2">
    <name type="scientific">Prosthecobacter fusiformis</name>
    <dbReference type="NCBI Taxonomy" id="48464"/>
    <lineage>
        <taxon>Bacteria</taxon>
        <taxon>Pseudomonadati</taxon>
        <taxon>Verrucomicrobiota</taxon>
        <taxon>Verrucomicrobiia</taxon>
        <taxon>Verrucomicrobiales</taxon>
        <taxon>Verrucomicrobiaceae</taxon>
        <taxon>Prosthecobacter</taxon>
    </lineage>
</organism>
<dbReference type="RefSeq" id="WP_133794635.1">
    <property type="nucleotide sequence ID" value="NZ_SOCA01000002.1"/>
</dbReference>
<dbReference type="OrthoDB" id="9818649at2"/>
<proteinExistence type="predicted"/>
<comment type="caution">
    <text evidence="1">The sequence shown here is derived from an EMBL/GenBank/DDBJ whole genome shotgun (WGS) entry which is preliminary data.</text>
</comment>
<evidence type="ECO:0000313" key="1">
    <source>
        <dbReference type="EMBL" id="TDU73257.1"/>
    </source>
</evidence>